<evidence type="ECO:0000256" key="1">
    <source>
        <dbReference type="ARBA" id="ARBA00023015"/>
    </source>
</evidence>
<evidence type="ECO:0000313" key="6">
    <source>
        <dbReference type="EMBL" id="QTQ14272.1"/>
    </source>
</evidence>
<dbReference type="GO" id="GO:0003677">
    <property type="term" value="F:DNA binding"/>
    <property type="evidence" value="ECO:0007669"/>
    <property type="project" value="UniProtKB-KW"/>
</dbReference>
<keyword evidence="3" id="KW-0804">Transcription</keyword>
<keyword evidence="1" id="KW-0805">Transcription regulation</keyword>
<accession>A0A975F4F3</accession>
<dbReference type="Proteomes" id="UP000671908">
    <property type="component" value="Chromosome"/>
</dbReference>
<dbReference type="RefSeq" id="WP_210118943.1">
    <property type="nucleotide sequence ID" value="NZ_CP054142.1"/>
</dbReference>
<evidence type="ECO:0000313" key="7">
    <source>
        <dbReference type="Proteomes" id="UP000671908"/>
    </source>
</evidence>
<evidence type="ECO:0000256" key="2">
    <source>
        <dbReference type="ARBA" id="ARBA00023125"/>
    </source>
</evidence>
<dbReference type="Pfam" id="PF13545">
    <property type="entry name" value="HTH_Crp_2"/>
    <property type="match status" value="1"/>
</dbReference>
<dbReference type="GO" id="GO:0006355">
    <property type="term" value="P:regulation of DNA-templated transcription"/>
    <property type="evidence" value="ECO:0007669"/>
    <property type="project" value="InterPro"/>
</dbReference>
<evidence type="ECO:0000259" key="5">
    <source>
        <dbReference type="PROSITE" id="PS51063"/>
    </source>
</evidence>
<dbReference type="CDD" id="cd00038">
    <property type="entry name" value="CAP_ED"/>
    <property type="match status" value="1"/>
</dbReference>
<proteinExistence type="predicted"/>
<sequence length="220" mass="25150">MLNIYNLFLSHTEIFKGIPVQDIDKAIACLRGFYKSFDDGQEVYNFDDTVSYMGILISGEVNIEHVGIDGKVVLLKQVGKGELFGAALCYLREPNRFLRMVSVGKTKVLFIRMPGGQQYERCTCPYRVIVLENILKEMALDAQQLNMKIQLLIQTSLRSKILFYLNVTSRTLNKNPFVIPFTREKLAQFICADRSAVSRELGRMNKEKIIKLEGKKITLL</sequence>
<dbReference type="Pfam" id="PF00027">
    <property type="entry name" value="cNMP_binding"/>
    <property type="match status" value="1"/>
</dbReference>
<dbReference type="InterPro" id="IPR000595">
    <property type="entry name" value="cNMP-bd_dom"/>
</dbReference>
<dbReference type="PROSITE" id="PS51063">
    <property type="entry name" value="HTH_CRP_2"/>
    <property type="match status" value="1"/>
</dbReference>
<dbReference type="SUPFAM" id="SSF46785">
    <property type="entry name" value="Winged helix' DNA-binding domain"/>
    <property type="match status" value="1"/>
</dbReference>
<evidence type="ECO:0000256" key="3">
    <source>
        <dbReference type="ARBA" id="ARBA00023163"/>
    </source>
</evidence>
<dbReference type="AlphaFoldDB" id="A0A975F4F3"/>
<protein>
    <submittedName>
        <fullName evidence="6">Crp/Fnr family transcriptional regulator</fullName>
    </submittedName>
</protein>
<name>A0A975F4F3_9SPIR</name>
<dbReference type="SUPFAM" id="SSF51206">
    <property type="entry name" value="cAMP-binding domain-like"/>
    <property type="match status" value="1"/>
</dbReference>
<dbReference type="InterPro" id="IPR036390">
    <property type="entry name" value="WH_DNA-bd_sf"/>
</dbReference>
<dbReference type="InterPro" id="IPR018490">
    <property type="entry name" value="cNMP-bd_dom_sf"/>
</dbReference>
<dbReference type="PROSITE" id="PS50042">
    <property type="entry name" value="CNMP_BINDING_3"/>
    <property type="match status" value="1"/>
</dbReference>
<organism evidence="6 7">
    <name type="scientific">Treponema parvum</name>
    <dbReference type="NCBI Taxonomy" id="138851"/>
    <lineage>
        <taxon>Bacteria</taxon>
        <taxon>Pseudomonadati</taxon>
        <taxon>Spirochaetota</taxon>
        <taxon>Spirochaetia</taxon>
        <taxon>Spirochaetales</taxon>
        <taxon>Treponemataceae</taxon>
        <taxon>Treponema</taxon>
    </lineage>
</organism>
<evidence type="ECO:0000259" key="4">
    <source>
        <dbReference type="PROSITE" id="PS50042"/>
    </source>
</evidence>
<dbReference type="Gene3D" id="2.60.120.10">
    <property type="entry name" value="Jelly Rolls"/>
    <property type="match status" value="1"/>
</dbReference>
<feature type="domain" description="Cyclic nucleotide-binding" evidence="4">
    <location>
        <begin position="14"/>
        <end position="111"/>
    </location>
</feature>
<keyword evidence="2" id="KW-0238">DNA-binding</keyword>
<dbReference type="EMBL" id="CP054142">
    <property type="protein sequence ID" value="QTQ14272.1"/>
    <property type="molecule type" value="Genomic_DNA"/>
</dbReference>
<reference evidence="6 7" key="1">
    <citation type="journal article" date="2021" name="Microbiol. Resour. Announc.">
        <title>Complete Genome Sequences of Three Human Oral Treponema parvum Isolates.</title>
        <authorList>
            <person name="Zeng H."/>
            <person name="Watt R.M."/>
        </authorList>
    </citation>
    <scope>NUCLEOTIDE SEQUENCE [LARGE SCALE GENOMIC DNA]</scope>
    <source>
        <strain evidence="6 7">ATCC 700770</strain>
    </source>
</reference>
<feature type="domain" description="HTH crp-type" evidence="5">
    <location>
        <begin position="155"/>
        <end position="220"/>
    </location>
</feature>
<gene>
    <name evidence="6" type="ORF">HRQ91_07305</name>
</gene>
<dbReference type="InterPro" id="IPR012318">
    <property type="entry name" value="HTH_CRP"/>
</dbReference>
<dbReference type="KEGG" id="tpav:HRQ91_07305"/>
<dbReference type="InterPro" id="IPR014710">
    <property type="entry name" value="RmlC-like_jellyroll"/>
</dbReference>
<keyword evidence="7" id="KW-1185">Reference proteome</keyword>